<feature type="compositionally biased region" description="Polar residues" evidence="1">
    <location>
        <begin position="234"/>
        <end position="245"/>
    </location>
</feature>
<reference evidence="2 3" key="1">
    <citation type="submission" date="2017-02" db="EMBL/GenBank/DDBJ databases">
        <title>Genomes of Trichoderma spp. with biocontrol activity.</title>
        <authorList>
            <person name="Gardiner D."/>
            <person name="Kazan K."/>
            <person name="Vos C."/>
            <person name="Harvey P."/>
        </authorList>
    </citation>
    <scope>NUCLEOTIDE SEQUENCE [LARGE SCALE GENOMIC DNA]</scope>
    <source>
        <strain evidence="2 3">A5MH</strain>
    </source>
</reference>
<gene>
    <name evidence="2" type="ORF">TGAMA5MH_01767</name>
</gene>
<organism evidence="2 3">
    <name type="scientific">Trichoderma gamsii</name>
    <dbReference type="NCBI Taxonomy" id="398673"/>
    <lineage>
        <taxon>Eukaryota</taxon>
        <taxon>Fungi</taxon>
        <taxon>Dikarya</taxon>
        <taxon>Ascomycota</taxon>
        <taxon>Pezizomycotina</taxon>
        <taxon>Sordariomycetes</taxon>
        <taxon>Hypocreomycetidae</taxon>
        <taxon>Hypocreales</taxon>
        <taxon>Hypocreaceae</taxon>
        <taxon>Trichoderma</taxon>
    </lineage>
</organism>
<name>A0A2K0TMQ6_9HYPO</name>
<feature type="compositionally biased region" description="Low complexity" evidence="1">
    <location>
        <begin position="263"/>
        <end position="281"/>
    </location>
</feature>
<comment type="caution">
    <text evidence="2">The sequence shown here is derived from an EMBL/GenBank/DDBJ whole genome shotgun (WGS) entry which is preliminary data.</text>
</comment>
<dbReference type="AlphaFoldDB" id="A0A2K0TMQ6"/>
<dbReference type="EMBL" id="MTYH01000014">
    <property type="protein sequence ID" value="PNP46815.1"/>
    <property type="molecule type" value="Genomic_DNA"/>
</dbReference>
<evidence type="ECO:0000313" key="3">
    <source>
        <dbReference type="Proteomes" id="UP000236546"/>
    </source>
</evidence>
<feature type="region of interest" description="Disordered" evidence="1">
    <location>
        <begin position="212"/>
        <end position="282"/>
    </location>
</feature>
<sequence>MRFDDWDILLFPRDCKVPVKEFKVACHAIHDPEFSNPHGPFGLPTVCGFIPSLAAGTPFQISIHSWSAPSVSHFTRCYSKYGECANFEARVFVDGQLVASASLDRESDWPHVIIHSFGMSKNGDLEPLRFPSFRQELLRQNHWNPADDFGRIKIVISEGFPRDSLSMPIERVKNVVAFSFQHAPLEILEASGIAWPNPSMWRRIPVATSMTVPSYPSDDTESHAHSPRRKHSRTNAAGLTKSSTENVHKIIANRSLRHGQRKTSTQSGSSRSTSGSTSTGTMETINDSDAYFEWLNSMGLGMPDIYRLGEQEIFPEIRQIGRKSSNVNAQGHMVGKTSHLGQRFSLQELGDEEESESFGYLKIPSDALDFEASYGQDMQGRDGEERAKFVFDNDLDFERIGLFLPRNSQENSLSIDFQNNLAHSLLNQPMPAHMLANNLYTNSFPELRLSREDHNPQTAGPPPSTTSSASASMRDQFEAGKTAQHPYTARKAMLRTGSFGSRVRRSTRPDAKQHTSSVLSTLESEPVEELAMENAAAHTDDKGAKRRRDSTLTPISAAKSDDNHKRSSPRARLTALLAHSPTADCQ</sequence>
<dbReference type="OrthoDB" id="5417628at2759"/>
<dbReference type="Proteomes" id="UP000236546">
    <property type="component" value="Unassembled WGS sequence"/>
</dbReference>
<feature type="compositionally biased region" description="Polar residues" evidence="1">
    <location>
        <begin position="514"/>
        <end position="523"/>
    </location>
</feature>
<proteinExistence type="predicted"/>
<protein>
    <submittedName>
        <fullName evidence="2">Uncharacterized protein</fullName>
    </submittedName>
</protein>
<evidence type="ECO:0000256" key="1">
    <source>
        <dbReference type="SAM" id="MobiDB-lite"/>
    </source>
</evidence>
<feature type="region of interest" description="Disordered" evidence="1">
    <location>
        <begin position="451"/>
        <end position="586"/>
    </location>
</feature>
<evidence type="ECO:0000313" key="2">
    <source>
        <dbReference type="EMBL" id="PNP46815.1"/>
    </source>
</evidence>
<accession>A0A2K0TMQ6</accession>